<comment type="similarity">
    <text evidence="2">Belongs to the rickettsiale 17 kDa surface antigen family.</text>
</comment>
<dbReference type="GO" id="GO:0009279">
    <property type="term" value="C:cell outer membrane"/>
    <property type="evidence" value="ECO:0007669"/>
    <property type="project" value="UniProtKB-SubCell"/>
</dbReference>
<organism evidence="8 9">
    <name type="scientific">Altericroceibacterium indicum</name>
    <dbReference type="NCBI Taxonomy" id="374177"/>
    <lineage>
        <taxon>Bacteria</taxon>
        <taxon>Pseudomonadati</taxon>
        <taxon>Pseudomonadota</taxon>
        <taxon>Alphaproteobacteria</taxon>
        <taxon>Sphingomonadales</taxon>
        <taxon>Erythrobacteraceae</taxon>
        <taxon>Altericroceibacterium</taxon>
    </lineage>
</organism>
<dbReference type="InterPro" id="IPR008816">
    <property type="entry name" value="Gly_zipper_2TM_dom"/>
</dbReference>
<proteinExistence type="inferred from homology"/>
<feature type="signal peptide" evidence="6">
    <location>
        <begin position="1"/>
        <end position="25"/>
    </location>
</feature>
<dbReference type="EMBL" id="WTYQ01000001">
    <property type="protein sequence ID" value="MXP24514.1"/>
    <property type="molecule type" value="Genomic_DNA"/>
</dbReference>
<evidence type="ECO:0000313" key="8">
    <source>
        <dbReference type="EMBL" id="MXP24514.1"/>
    </source>
</evidence>
<evidence type="ECO:0000256" key="6">
    <source>
        <dbReference type="SAM" id="SignalP"/>
    </source>
</evidence>
<dbReference type="RefSeq" id="WP_160737747.1">
    <property type="nucleotide sequence ID" value="NZ_WTYQ01000001.1"/>
</dbReference>
<dbReference type="PANTHER" id="PTHR35603:SF2">
    <property type="entry name" value="OUTER MEMBRANE LIPOPROTEIN"/>
    <property type="match status" value="1"/>
</dbReference>
<dbReference type="InterPro" id="IPR051407">
    <property type="entry name" value="Bact_OM_lipoprot/Surf_antigen"/>
</dbReference>
<dbReference type="Pfam" id="PF05433">
    <property type="entry name" value="Rick_17kDa_Anti"/>
    <property type="match status" value="1"/>
</dbReference>
<comment type="subcellular location">
    <subcellularLocation>
        <location evidence="1">Cell outer membrane</location>
        <topology evidence="1">Lipid-anchor</topology>
    </subcellularLocation>
</comment>
<gene>
    <name evidence="8" type="ORF">GRI39_00420</name>
</gene>
<reference evidence="8 9" key="1">
    <citation type="submission" date="2019-12" db="EMBL/GenBank/DDBJ databases">
        <title>Genomic-based taxomic classification of the family Erythrobacteraceae.</title>
        <authorList>
            <person name="Xu L."/>
        </authorList>
    </citation>
    <scope>NUCLEOTIDE SEQUENCE [LARGE SCALE GENOMIC DNA]</scope>
    <source>
        <strain evidence="8 9">DSM 18604</strain>
    </source>
</reference>
<evidence type="ECO:0000256" key="2">
    <source>
        <dbReference type="ARBA" id="ARBA00008681"/>
    </source>
</evidence>
<name>A0A845A452_9SPHN</name>
<sequence length="146" mass="15864">MTNRIKATIFALAAGGLAVSAPASAVEFVPAGASHAAPTEVSWNHGRHHDRYDRYDRYDRHDRRYSRSRYRGDRVTRNTRVWRGDDGRWRCKKENGTTGLLIGAAVGGLAGNTVAGRGDKTLGAILGAVGGGLLGREIDRSDSRCR</sequence>
<evidence type="ECO:0000256" key="3">
    <source>
        <dbReference type="ARBA" id="ARBA00015281"/>
    </source>
</evidence>
<accession>A0A845A452</accession>
<evidence type="ECO:0000256" key="4">
    <source>
        <dbReference type="ARBA" id="ARBA00023136"/>
    </source>
</evidence>
<evidence type="ECO:0000313" key="9">
    <source>
        <dbReference type="Proteomes" id="UP000460561"/>
    </source>
</evidence>
<keyword evidence="4" id="KW-0472">Membrane</keyword>
<evidence type="ECO:0000256" key="1">
    <source>
        <dbReference type="ARBA" id="ARBA00004459"/>
    </source>
</evidence>
<comment type="caution">
    <text evidence="8">The sequence shown here is derived from an EMBL/GenBank/DDBJ whole genome shotgun (WGS) entry which is preliminary data.</text>
</comment>
<protein>
    <recommendedName>
        <fullName evidence="3">17 kDa surface antigen</fullName>
    </recommendedName>
</protein>
<evidence type="ECO:0000256" key="5">
    <source>
        <dbReference type="ARBA" id="ARBA00023288"/>
    </source>
</evidence>
<keyword evidence="9" id="KW-1185">Reference proteome</keyword>
<keyword evidence="5" id="KW-0449">Lipoprotein</keyword>
<feature type="chain" id="PRO_5032775374" description="17 kDa surface antigen" evidence="6">
    <location>
        <begin position="26"/>
        <end position="146"/>
    </location>
</feature>
<keyword evidence="6" id="KW-0732">Signal</keyword>
<feature type="domain" description="Glycine zipper 2TM" evidence="7">
    <location>
        <begin position="99"/>
        <end position="138"/>
    </location>
</feature>
<dbReference type="PANTHER" id="PTHR35603">
    <property type="match status" value="1"/>
</dbReference>
<dbReference type="OrthoDB" id="7429177at2"/>
<dbReference type="Proteomes" id="UP000460561">
    <property type="component" value="Unassembled WGS sequence"/>
</dbReference>
<dbReference type="AlphaFoldDB" id="A0A845A452"/>
<evidence type="ECO:0000259" key="7">
    <source>
        <dbReference type="Pfam" id="PF05433"/>
    </source>
</evidence>